<dbReference type="EMBL" id="JACHIU010000001">
    <property type="protein sequence ID" value="MBB6471609.1"/>
    <property type="molecule type" value="Genomic_DNA"/>
</dbReference>
<dbReference type="AlphaFoldDB" id="A0A7X0IBT2"/>
<protein>
    <submittedName>
        <fullName evidence="1">Uncharacterized protein</fullName>
    </submittedName>
</protein>
<accession>A0A7X0IBT2</accession>
<dbReference type="Proteomes" id="UP000555564">
    <property type="component" value="Unassembled WGS sequence"/>
</dbReference>
<name>A0A7X0IBT2_9ACTN</name>
<comment type="caution">
    <text evidence="1">The sequence shown here is derived from an EMBL/GenBank/DDBJ whole genome shotgun (WGS) entry which is preliminary data.</text>
</comment>
<sequence>MVKVLDRPALELTPERVPAGQPVIVRGMGTGLPRLLAVLTEGRGGAFTRDGHGRVAYLPGGGEPVVLLGSGRGVPYRAAIPYPLAAGPVPAPRFATPRKLPRRVSRWRREVWPHVAKDLAYAYYHELINGHPRRVRTTWDEFAAAYAAEEWDGKEMRALIRRAVPRFADRLNLSRVDRPLDGIKFGDTAALRRWMHGYLDADLTRRTDQAHSADLALAVAARTLRDTLGDTHGDPWLDGFTRFVNDGPPPAWLPRLQALAAAGVVVFLGADLQLRPDDHGTWRAVATTLPGGVQAHVALDVRGIVEKQEEYR</sequence>
<dbReference type="RefSeq" id="WP_184978789.1">
    <property type="nucleotide sequence ID" value="NZ_BAAALO010000055.1"/>
</dbReference>
<organism evidence="1 2">
    <name type="scientific">Sphaerisporangium rubeum</name>
    <dbReference type="NCBI Taxonomy" id="321317"/>
    <lineage>
        <taxon>Bacteria</taxon>
        <taxon>Bacillati</taxon>
        <taxon>Actinomycetota</taxon>
        <taxon>Actinomycetes</taxon>
        <taxon>Streptosporangiales</taxon>
        <taxon>Streptosporangiaceae</taxon>
        <taxon>Sphaerisporangium</taxon>
    </lineage>
</organism>
<proteinExistence type="predicted"/>
<gene>
    <name evidence="1" type="ORF">BJ992_001040</name>
</gene>
<keyword evidence="2" id="KW-1185">Reference proteome</keyword>
<evidence type="ECO:0000313" key="2">
    <source>
        <dbReference type="Proteomes" id="UP000555564"/>
    </source>
</evidence>
<reference evidence="1 2" key="1">
    <citation type="submission" date="2020-08" db="EMBL/GenBank/DDBJ databases">
        <title>Sequencing the genomes of 1000 actinobacteria strains.</title>
        <authorList>
            <person name="Klenk H.-P."/>
        </authorList>
    </citation>
    <scope>NUCLEOTIDE SEQUENCE [LARGE SCALE GENOMIC DNA]</scope>
    <source>
        <strain evidence="1 2">DSM 44936</strain>
    </source>
</reference>
<evidence type="ECO:0000313" key="1">
    <source>
        <dbReference type="EMBL" id="MBB6471609.1"/>
    </source>
</evidence>